<evidence type="ECO:0000313" key="2">
    <source>
        <dbReference type="EMBL" id="KAL0401660.1"/>
    </source>
</evidence>
<dbReference type="InterPro" id="IPR039537">
    <property type="entry name" value="Retrotran_Ty1/copia-like"/>
</dbReference>
<feature type="domain" description="Retroviral polymerase SH3-like" evidence="1">
    <location>
        <begin position="61"/>
        <end position="121"/>
    </location>
</feature>
<dbReference type="Pfam" id="PF25597">
    <property type="entry name" value="SH3_retrovirus"/>
    <property type="match status" value="1"/>
</dbReference>
<name>A0AAW2TA97_9LAMI</name>
<accession>A0AAW2TA97</accession>
<protein>
    <recommendedName>
        <fullName evidence="1">Retroviral polymerase SH3-like domain-containing protein</fullName>
    </recommendedName>
</protein>
<dbReference type="InterPro" id="IPR036397">
    <property type="entry name" value="RNaseH_sf"/>
</dbReference>
<dbReference type="InterPro" id="IPR012337">
    <property type="entry name" value="RNaseH-like_sf"/>
</dbReference>
<dbReference type="SUPFAM" id="SSF53098">
    <property type="entry name" value="Ribonuclease H-like"/>
    <property type="match status" value="1"/>
</dbReference>
<comment type="caution">
    <text evidence="2">The sequence shown here is derived from an EMBL/GenBank/DDBJ whole genome shotgun (WGS) entry which is preliminary data.</text>
</comment>
<sequence length="127" mass="14725">MARSMMTQANLLISLWEDAILTTAYILNRVPSKSIPSTPYELWYGRKPNLKGLRPWGLARFVHSTSHKYEKLGPKASKLIFIRYCEHSEGYVMYGEHPDRGMIEVESRDIDFFEEDFSSISEVKGDF</sequence>
<reference evidence="2" key="1">
    <citation type="submission" date="2020-06" db="EMBL/GenBank/DDBJ databases">
        <authorList>
            <person name="Li T."/>
            <person name="Hu X."/>
            <person name="Zhang T."/>
            <person name="Song X."/>
            <person name="Zhang H."/>
            <person name="Dai N."/>
            <person name="Sheng W."/>
            <person name="Hou X."/>
            <person name="Wei L."/>
        </authorList>
    </citation>
    <scope>NUCLEOTIDE SEQUENCE</scope>
    <source>
        <strain evidence="2">KEN1</strain>
        <tissue evidence="2">Leaf</tissue>
    </source>
</reference>
<reference evidence="2" key="2">
    <citation type="journal article" date="2024" name="Plant">
        <title>Genomic evolution and insights into agronomic trait innovations of Sesamum species.</title>
        <authorList>
            <person name="Miao H."/>
            <person name="Wang L."/>
            <person name="Qu L."/>
            <person name="Liu H."/>
            <person name="Sun Y."/>
            <person name="Le M."/>
            <person name="Wang Q."/>
            <person name="Wei S."/>
            <person name="Zheng Y."/>
            <person name="Lin W."/>
            <person name="Duan Y."/>
            <person name="Cao H."/>
            <person name="Xiong S."/>
            <person name="Wang X."/>
            <person name="Wei L."/>
            <person name="Li C."/>
            <person name="Ma Q."/>
            <person name="Ju M."/>
            <person name="Zhao R."/>
            <person name="Li G."/>
            <person name="Mu C."/>
            <person name="Tian Q."/>
            <person name="Mei H."/>
            <person name="Zhang T."/>
            <person name="Gao T."/>
            <person name="Zhang H."/>
        </authorList>
    </citation>
    <scope>NUCLEOTIDE SEQUENCE</scope>
    <source>
        <strain evidence="2">KEN1</strain>
    </source>
</reference>
<gene>
    <name evidence="2" type="ORF">Slati_4195900</name>
</gene>
<organism evidence="2">
    <name type="scientific">Sesamum latifolium</name>
    <dbReference type="NCBI Taxonomy" id="2727402"/>
    <lineage>
        <taxon>Eukaryota</taxon>
        <taxon>Viridiplantae</taxon>
        <taxon>Streptophyta</taxon>
        <taxon>Embryophyta</taxon>
        <taxon>Tracheophyta</taxon>
        <taxon>Spermatophyta</taxon>
        <taxon>Magnoliopsida</taxon>
        <taxon>eudicotyledons</taxon>
        <taxon>Gunneridae</taxon>
        <taxon>Pentapetalae</taxon>
        <taxon>asterids</taxon>
        <taxon>lamiids</taxon>
        <taxon>Lamiales</taxon>
        <taxon>Pedaliaceae</taxon>
        <taxon>Sesamum</taxon>
    </lineage>
</organism>
<dbReference type="PANTHER" id="PTHR42648">
    <property type="entry name" value="TRANSPOSASE, PUTATIVE-RELATED"/>
    <property type="match status" value="1"/>
</dbReference>
<dbReference type="GO" id="GO:0003676">
    <property type="term" value="F:nucleic acid binding"/>
    <property type="evidence" value="ECO:0007669"/>
    <property type="project" value="InterPro"/>
</dbReference>
<dbReference type="AlphaFoldDB" id="A0AAW2TA97"/>
<evidence type="ECO:0000259" key="1">
    <source>
        <dbReference type="Pfam" id="PF25597"/>
    </source>
</evidence>
<proteinExistence type="predicted"/>
<dbReference type="PANTHER" id="PTHR42648:SF27">
    <property type="entry name" value="RNA-DIRECTED DNA POLYMERASE"/>
    <property type="match status" value="1"/>
</dbReference>
<dbReference type="Gene3D" id="3.30.420.10">
    <property type="entry name" value="Ribonuclease H-like superfamily/Ribonuclease H"/>
    <property type="match status" value="1"/>
</dbReference>
<dbReference type="EMBL" id="JACGWN010000015">
    <property type="protein sequence ID" value="KAL0401660.1"/>
    <property type="molecule type" value="Genomic_DNA"/>
</dbReference>
<dbReference type="InterPro" id="IPR057670">
    <property type="entry name" value="SH3_retrovirus"/>
</dbReference>